<organism evidence="2 3">
    <name type="scientific">Microbacterium aerolatum</name>
    <dbReference type="NCBI Taxonomy" id="153731"/>
    <lineage>
        <taxon>Bacteria</taxon>
        <taxon>Bacillati</taxon>
        <taxon>Actinomycetota</taxon>
        <taxon>Actinomycetes</taxon>
        <taxon>Micrococcales</taxon>
        <taxon>Microbacteriaceae</taxon>
        <taxon>Microbacterium</taxon>
    </lineage>
</organism>
<feature type="transmembrane region" description="Helical" evidence="1">
    <location>
        <begin position="99"/>
        <end position="118"/>
    </location>
</feature>
<dbReference type="EMBL" id="BJUW01000007">
    <property type="protein sequence ID" value="GEK86627.1"/>
    <property type="molecule type" value="Genomic_DNA"/>
</dbReference>
<dbReference type="AlphaFoldDB" id="A0A511AL71"/>
<keyword evidence="3" id="KW-1185">Reference proteome</keyword>
<feature type="transmembrane region" description="Helical" evidence="1">
    <location>
        <begin position="23"/>
        <end position="51"/>
    </location>
</feature>
<evidence type="ECO:0000313" key="2">
    <source>
        <dbReference type="EMBL" id="GEK86627.1"/>
    </source>
</evidence>
<keyword evidence="1" id="KW-0472">Membrane</keyword>
<protein>
    <submittedName>
        <fullName evidence="2">Uncharacterized protein</fullName>
    </submittedName>
</protein>
<gene>
    <name evidence="2" type="ORF">MAE01_18030</name>
</gene>
<proteinExistence type="predicted"/>
<keyword evidence="1" id="KW-1133">Transmembrane helix</keyword>
<comment type="caution">
    <text evidence="2">The sequence shown here is derived from an EMBL/GenBank/DDBJ whole genome shotgun (WGS) entry which is preliminary data.</text>
</comment>
<name>A0A511AL71_9MICO</name>
<accession>A0A511AL71</accession>
<feature type="transmembrane region" description="Helical" evidence="1">
    <location>
        <begin position="138"/>
        <end position="163"/>
    </location>
</feature>
<sequence>MMKKMMPLGTELRPSSTSRSVRLFARCIALAASGAAGAMCLLLIDLGLVGIAPLEWPDLLTSTEMSDRGALSFLLGAFVAGVVVAMAAAALAPNVSSHAVWSIWCVAAGAASMAVPALQLNTAISLAVTPGKGTLTTLSIGIILPLVASLVFVWLAIDCYVAWRRCRRLKWANSGSA</sequence>
<evidence type="ECO:0000313" key="3">
    <source>
        <dbReference type="Proteomes" id="UP000321225"/>
    </source>
</evidence>
<keyword evidence="1" id="KW-0812">Transmembrane</keyword>
<reference evidence="2 3" key="1">
    <citation type="submission" date="2019-07" db="EMBL/GenBank/DDBJ databases">
        <title>Whole genome shotgun sequence of Microbacterium aerolatum NBRC 103071.</title>
        <authorList>
            <person name="Hosoyama A."/>
            <person name="Uohara A."/>
            <person name="Ohji S."/>
            <person name="Ichikawa N."/>
        </authorList>
    </citation>
    <scope>NUCLEOTIDE SEQUENCE [LARGE SCALE GENOMIC DNA]</scope>
    <source>
        <strain evidence="2 3">NBRC 103071</strain>
    </source>
</reference>
<dbReference type="Proteomes" id="UP000321225">
    <property type="component" value="Unassembled WGS sequence"/>
</dbReference>
<feature type="transmembrane region" description="Helical" evidence="1">
    <location>
        <begin position="71"/>
        <end position="92"/>
    </location>
</feature>
<evidence type="ECO:0000256" key="1">
    <source>
        <dbReference type="SAM" id="Phobius"/>
    </source>
</evidence>